<evidence type="ECO:0000259" key="4">
    <source>
        <dbReference type="Pfam" id="PF25917"/>
    </source>
</evidence>
<dbReference type="GO" id="GO:1990281">
    <property type="term" value="C:efflux pump complex"/>
    <property type="evidence" value="ECO:0007669"/>
    <property type="project" value="TreeGrafter"/>
</dbReference>
<dbReference type="InterPro" id="IPR058625">
    <property type="entry name" value="MdtA-like_BSH"/>
</dbReference>
<reference evidence="6" key="1">
    <citation type="submission" date="2020-04" db="EMBL/GenBank/DDBJ databases">
        <title>Nitratireductor sp. nov. isolated from mangrove soil.</title>
        <authorList>
            <person name="Ye Y."/>
        </authorList>
    </citation>
    <scope>NUCLEOTIDE SEQUENCE</scope>
    <source>
        <strain evidence="6">SY7</strain>
    </source>
</reference>
<dbReference type="KEGG" id="niy:FQ775_23515"/>
<dbReference type="NCBIfam" id="TIGR01730">
    <property type="entry name" value="RND_mfp"/>
    <property type="match status" value="1"/>
</dbReference>
<dbReference type="RefSeq" id="WP_146301726.1">
    <property type="nucleotide sequence ID" value="NZ_CP042301.2"/>
</dbReference>
<dbReference type="Gene3D" id="2.40.420.20">
    <property type="match status" value="1"/>
</dbReference>
<sequence>MSIWKQLALTLLVLVAAAAIWARFYPGAGDHLARWGVDWLPVAATSAASESEDGNRRGRGGWGQGSVVTAPVIESTINDRLSAIGTGRAARSVTITPYTSGRMTEILVESGASVKRGDIIATLDSETEQIAFDRARIALGDAEARLERIKALRSSNTASAVQQTDAELAVENARLALRDAELELERRSIRAPISGIVGILPITAGNYVTAQSEIATVDDRSEILVDFWVPERYAGTVSVGSSLTAVSIARPGEVFEGNVSAVDNRIDAASRTLHVQARLDNDGDRLRAGMSFQVTMRFPGDVHPAVDPLAVQWGADGAFVWAIRNGRAERVHVRIVQRNAESVLVDAQLATDDVVVTEGIHAVREGAEVRLASRDRPAAPQQGDGAAASGS</sequence>
<dbReference type="FunFam" id="2.40.30.170:FF:000010">
    <property type="entry name" value="Efflux RND transporter periplasmic adaptor subunit"/>
    <property type="match status" value="1"/>
</dbReference>
<gene>
    <name evidence="6" type="ORF">FQ775_23515</name>
</gene>
<proteinExistence type="inferred from homology"/>
<feature type="coiled-coil region" evidence="2">
    <location>
        <begin position="163"/>
        <end position="190"/>
    </location>
</feature>
<feature type="compositionally biased region" description="Low complexity" evidence="3">
    <location>
        <begin position="378"/>
        <end position="391"/>
    </location>
</feature>
<keyword evidence="7" id="KW-1185">Reference proteome</keyword>
<name>A0A5B8L5R5_9HYPH</name>
<organism evidence="6 7">
    <name type="scientific">Nitratireductor mangrovi</name>
    <dbReference type="NCBI Taxonomy" id="2599600"/>
    <lineage>
        <taxon>Bacteria</taxon>
        <taxon>Pseudomonadati</taxon>
        <taxon>Pseudomonadota</taxon>
        <taxon>Alphaproteobacteria</taxon>
        <taxon>Hyphomicrobiales</taxon>
        <taxon>Phyllobacteriaceae</taxon>
        <taxon>Nitratireductor</taxon>
    </lineage>
</organism>
<dbReference type="PANTHER" id="PTHR30469:SF11">
    <property type="entry name" value="BLL4320 PROTEIN"/>
    <property type="match status" value="1"/>
</dbReference>
<keyword evidence="2" id="KW-0175">Coiled coil</keyword>
<dbReference type="EMBL" id="CP042301">
    <property type="protein sequence ID" value="QDZ03093.1"/>
    <property type="molecule type" value="Genomic_DNA"/>
</dbReference>
<dbReference type="Proteomes" id="UP000321389">
    <property type="component" value="Chromosome"/>
</dbReference>
<dbReference type="InterPro" id="IPR006143">
    <property type="entry name" value="RND_pump_MFP"/>
</dbReference>
<dbReference type="OrthoDB" id="9806939at2"/>
<dbReference type="Pfam" id="PF25954">
    <property type="entry name" value="Beta-barrel_RND_2"/>
    <property type="match status" value="1"/>
</dbReference>
<evidence type="ECO:0000313" key="7">
    <source>
        <dbReference type="Proteomes" id="UP000321389"/>
    </source>
</evidence>
<dbReference type="Gene3D" id="2.40.50.100">
    <property type="match status" value="1"/>
</dbReference>
<dbReference type="PANTHER" id="PTHR30469">
    <property type="entry name" value="MULTIDRUG RESISTANCE PROTEIN MDTA"/>
    <property type="match status" value="1"/>
</dbReference>
<feature type="domain" description="Multidrug resistance protein MdtA-like barrel-sandwich hybrid" evidence="4">
    <location>
        <begin position="91"/>
        <end position="213"/>
    </location>
</feature>
<feature type="domain" description="CusB-like beta-barrel" evidence="5">
    <location>
        <begin position="226"/>
        <end position="297"/>
    </location>
</feature>
<evidence type="ECO:0000259" key="5">
    <source>
        <dbReference type="Pfam" id="PF25954"/>
    </source>
</evidence>
<evidence type="ECO:0000313" key="6">
    <source>
        <dbReference type="EMBL" id="QDZ03093.1"/>
    </source>
</evidence>
<protein>
    <submittedName>
        <fullName evidence="6">Efflux RND transporter periplasmic adaptor subunit</fullName>
    </submittedName>
</protein>
<comment type="similarity">
    <text evidence="1">Belongs to the membrane fusion protein (MFP) (TC 8.A.1) family.</text>
</comment>
<dbReference type="InterPro" id="IPR058792">
    <property type="entry name" value="Beta-barrel_RND_2"/>
</dbReference>
<evidence type="ECO:0000256" key="1">
    <source>
        <dbReference type="ARBA" id="ARBA00009477"/>
    </source>
</evidence>
<dbReference type="SUPFAM" id="SSF111369">
    <property type="entry name" value="HlyD-like secretion proteins"/>
    <property type="match status" value="1"/>
</dbReference>
<dbReference type="AlphaFoldDB" id="A0A5B8L5R5"/>
<feature type="region of interest" description="Disordered" evidence="3">
    <location>
        <begin position="372"/>
        <end position="391"/>
    </location>
</feature>
<evidence type="ECO:0000256" key="3">
    <source>
        <dbReference type="SAM" id="MobiDB-lite"/>
    </source>
</evidence>
<dbReference type="Gene3D" id="1.10.287.470">
    <property type="entry name" value="Helix hairpin bin"/>
    <property type="match status" value="1"/>
</dbReference>
<evidence type="ECO:0000256" key="2">
    <source>
        <dbReference type="SAM" id="Coils"/>
    </source>
</evidence>
<dbReference type="GO" id="GO:0015562">
    <property type="term" value="F:efflux transmembrane transporter activity"/>
    <property type="evidence" value="ECO:0007669"/>
    <property type="project" value="TreeGrafter"/>
</dbReference>
<dbReference type="Gene3D" id="2.40.30.170">
    <property type="match status" value="1"/>
</dbReference>
<accession>A0A5B8L5R5</accession>
<dbReference type="Pfam" id="PF25917">
    <property type="entry name" value="BSH_RND"/>
    <property type="match status" value="1"/>
</dbReference>